<sequence length="628" mass="69421">MPNNRSNIGPLGSWSRLKPVQQDSLESFGLLSKGDTRLLNHRTQESFYARIVDRYMTFCSDAGQGAELLRRFSALHVDNPTSGDGSVSANTPNKGDKVIGLMYMSSEEDMTVVKGLSDISGALRKLREGIVASKRVDDFAAQAYLFCIRVSILAKQPESYHPAILHLLRIIHPQHSLTPSEVEEVASYLVLDTVCRRKQLAEAITIRHEYKLQDTKVRAVVYAVIHKNYIVFKRIQRDMDGYKSRLMEWADKDIRIHSLKCLGRTYHSVDLGFLENITASRWADLVSNDGVGWELDEAKVIIRKARGKFNRMDLVNRLDGRLFFAVPKKGRLNQAALDLLEGADIQFRREHRLDIALVKNLQIVLIFLPAADIPTFVGQGRVDLGITGWDQVKEHEASVQRTLGDGNDIPGCDMVMDLGFGGCKLQVQAPEKGEYVRAEDLVGKTIGTSFVNLTADYFARLEAESVDKEHNATSAEKLQTKIVELSGSVEAACALGVADGIVDLVESGETMRAVGLKAIDTVVESTAVLVKSRSSSKADMIELIASRIRGVITAQQYVLCQYNIERSRLPAASNITPGRRAPTVTALDNEGWVAVSAMVEKKKIALVMDELSGVGASDILVIDIHNSR</sequence>
<evidence type="ECO:0000313" key="16">
    <source>
        <dbReference type="EMBL" id="KAK2609065.1"/>
    </source>
</evidence>
<evidence type="ECO:0000256" key="12">
    <source>
        <dbReference type="ARBA" id="ARBA00022840"/>
    </source>
</evidence>
<proteinExistence type="inferred from homology"/>
<dbReference type="EC" id="2.4.2.17" evidence="5"/>
<dbReference type="InterPro" id="IPR011322">
    <property type="entry name" value="N-reg_PII-like_a/b"/>
</dbReference>
<dbReference type="FunFam" id="3.30.70.120:FF:000003">
    <property type="entry name" value="ATP phosphoribosyltransferase"/>
    <property type="match status" value="1"/>
</dbReference>
<evidence type="ECO:0000256" key="3">
    <source>
        <dbReference type="ARBA" id="ARBA00004667"/>
    </source>
</evidence>
<evidence type="ECO:0000256" key="2">
    <source>
        <dbReference type="ARBA" id="ARBA00004496"/>
    </source>
</evidence>
<evidence type="ECO:0000256" key="13">
    <source>
        <dbReference type="ARBA" id="ARBA00023102"/>
    </source>
</evidence>
<dbReference type="InterPro" id="IPR020621">
    <property type="entry name" value="ATP-PRT_HisG_long"/>
</dbReference>
<keyword evidence="7" id="KW-0963">Cytoplasm</keyword>
<accession>A0AAJ0G193</accession>
<name>A0AAJ0G193_9HYPO</name>
<keyword evidence="13" id="KW-0368">Histidine biosynthesis</keyword>
<dbReference type="FunFam" id="3.40.190.10:FF:000082">
    <property type="entry name" value="ATP phosphoribosyltransferase"/>
    <property type="match status" value="1"/>
</dbReference>
<dbReference type="Proteomes" id="UP001251528">
    <property type="component" value="Unassembled WGS sequence"/>
</dbReference>
<gene>
    <name evidence="16" type="primary">HIS1</name>
    <name evidence="16" type="ORF">QQS21_002435</name>
</gene>
<dbReference type="InterPro" id="IPR013115">
    <property type="entry name" value="HisG_C"/>
</dbReference>
<organism evidence="16 17">
    <name type="scientific">Conoideocrella luteorostrata</name>
    <dbReference type="NCBI Taxonomy" id="1105319"/>
    <lineage>
        <taxon>Eukaryota</taxon>
        <taxon>Fungi</taxon>
        <taxon>Dikarya</taxon>
        <taxon>Ascomycota</taxon>
        <taxon>Pezizomycotina</taxon>
        <taxon>Sordariomycetes</taxon>
        <taxon>Hypocreomycetidae</taxon>
        <taxon>Hypocreales</taxon>
        <taxon>Clavicipitaceae</taxon>
        <taxon>Conoideocrella</taxon>
    </lineage>
</organism>
<evidence type="ECO:0000313" key="17">
    <source>
        <dbReference type="Proteomes" id="UP001251528"/>
    </source>
</evidence>
<keyword evidence="17" id="KW-1185">Reference proteome</keyword>
<keyword evidence="10 16" id="KW-0808">Transferase</keyword>
<dbReference type="InterPro" id="IPR001348">
    <property type="entry name" value="ATP_PRibTrfase_HisG"/>
</dbReference>
<evidence type="ECO:0000256" key="5">
    <source>
        <dbReference type="ARBA" id="ARBA00011946"/>
    </source>
</evidence>
<dbReference type="Gene3D" id="3.40.190.10">
    <property type="entry name" value="Periplasmic binding protein-like II"/>
    <property type="match status" value="2"/>
</dbReference>
<dbReference type="Pfam" id="PF08029">
    <property type="entry name" value="HisG_C"/>
    <property type="match status" value="1"/>
</dbReference>
<evidence type="ECO:0000256" key="10">
    <source>
        <dbReference type="ARBA" id="ARBA00022679"/>
    </source>
</evidence>
<dbReference type="NCBIfam" id="TIGR03455">
    <property type="entry name" value="HisG_C-term"/>
    <property type="match status" value="1"/>
</dbReference>
<dbReference type="SUPFAM" id="SSF54913">
    <property type="entry name" value="GlnB-like"/>
    <property type="match status" value="1"/>
</dbReference>
<dbReference type="EMBL" id="JASWJB010000028">
    <property type="protein sequence ID" value="KAK2609065.1"/>
    <property type="molecule type" value="Genomic_DNA"/>
</dbReference>
<comment type="catalytic activity">
    <reaction evidence="1">
        <text>1-(5-phospho-beta-D-ribosyl)-ATP + diphosphate = 5-phospho-alpha-D-ribose 1-diphosphate + ATP</text>
        <dbReference type="Rhea" id="RHEA:18473"/>
        <dbReference type="ChEBI" id="CHEBI:30616"/>
        <dbReference type="ChEBI" id="CHEBI:33019"/>
        <dbReference type="ChEBI" id="CHEBI:58017"/>
        <dbReference type="ChEBI" id="CHEBI:73183"/>
        <dbReference type="EC" id="2.4.2.17"/>
    </reaction>
</comment>
<evidence type="ECO:0000256" key="7">
    <source>
        <dbReference type="ARBA" id="ARBA00022490"/>
    </source>
</evidence>
<dbReference type="PANTHER" id="PTHR21403">
    <property type="entry name" value="ATP PHOSPHORIBOSYLTRANSFERASE ATP-PRTASE"/>
    <property type="match status" value="1"/>
</dbReference>
<dbReference type="AlphaFoldDB" id="A0AAJ0G193"/>
<evidence type="ECO:0000256" key="9">
    <source>
        <dbReference type="ARBA" id="ARBA00022676"/>
    </source>
</evidence>
<evidence type="ECO:0000256" key="4">
    <source>
        <dbReference type="ARBA" id="ARBA00009372"/>
    </source>
</evidence>
<evidence type="ECO:0000256" key="6">
    <source>
        <dbReference type="ARBA" id="ARBA00020998"/>
    </source>
</evidence>
<dbReference type="GO" id="GO:0005524">
    <property type="term" value="F:ATP binding"/>
    <property type="evidence" value="ECO:0007669"/>
    <property type="project" value="UniProtKB-KW"/>
</dbReference>
<keyword evidence="11" id="KW-0547">Nucleotide-binding</keyword>
<evidence type="ECO:0000256" key="11">
    <source>
        <dbReference type="ARBA" id="ARBA00022741"/>
    </source>
</evidence>
<comment type="caution">
    <text evidence="16">The sequence shown here is derived from an EMBL/GenBank/DDBJ whole genome shotgun (WGS) entry which is preliminary data.</text>
</comment>
<comment type="similarity">
    <text evidence="4">Belongs to the ATP phosphoribosyltransferase family.</text>
</comment>
<evidence type="ECO:0000259" key="14">
    <source>
        <dbReference type="Pfam" id="PF01634"/>
    </source>
</evidence>
<dbReference type="InterPro" id="IPR018198">
    <property type="entry name" value="ATP_PRibTrfase_CS"/>
</dbReference>
<evidence type="ECO:0000256" key="1">
    <source>
        <dbReference type="ARBA" id="ARBA00000915"/>
    </source>
</evidence>
<keyword evidence="8" id="KW-0028">Amino-acid biosynthesis</keyword>
<dbReference type="InterPro" id="IPR015867">
    <property type="entry name" value="N-reg_PII/ATP_PRibTrfase_C"/>
</dbReference>
<reference evidence="16" key="1">
    <citation type="submission" date="2023-06" db="EMBL/GenBank/DDBJ databases">
        <title>Conoideocrella luteorostrata (Hypocreales: Clavicipitaceae), a potential biocontrol fungus for elongate hemlock scale in United States Christmas tree production areas.</title>
        <authorList>
            <person name="Barrett H."/>
            <person name="Lovett B."/>
            <person name="Macias A.M."/>
            <person name="Stajich J.E."/>
            <person name="Kasson M.T."/>
        </authorList>
    </citation>
    <scope>NUCLEOTIDE SEQUENCE</scope>
    <source>
        <strain evidence="16">ARSEF 14590</strain>
    </source>
</reference>
<dbReference type="NCBIfam" id="TIGR00070">
    <property type="entry name" value="hisG"/>
    <property type="match status" value="1"/>
</dbReference>
<feature type="domain" description="Histidine biosynthesis HisG C-terminal" evidence="15">
    <location>
        <begin position="554"/>
        <end position="626"/>
    </location>
</feature>
<comment type="subcellular location">
    <subcellularLocation>
        <location evidence="2">Cytoplasm</location>
    </subcellularLocation>
</comment>
<feature type="domain" description="ATP phosphoribosyltransferase catalytic" evidence="14">
    <location>
        <begin position="370"/>
        <end position="550"/>
    </location>
</feature>
<dbReference type="PROSITE" id="PS01316">
    <property type="entry name" value="ATP_P_PHORIBOSYLTR"/>
    <property type="match status" value="1"/>
</dbReference>
<dbReference type="Pfam" id="PF01634">
    <property type="entry name" value="HisG"/>
    <property type="match status" value="1"/>
</dbReference>
<dbReference type="PANTHER" id="PTHR21403:SF8">
    <property type="entry name" value="ATP PHOSPHORIBOSYLTRANSFERASE"/>
    <property type="match status" value="1"/>
</dbReference>
<dbReference type="GO" id="GO:0003879">
    <property type="term" value="F:ATP phosphoribosyltransferase activity"/>
    <property type="evidence" value="ECO:0007669"/>
    <property type="project" value="UniProtKB-EC"/>
</dbReference>
<dbReference type="HAMAP" id="MF_00079">
    <property type="entry name" value="HisG_Long"/>
    <property type="match status" value="1"/>
</dbReference>
<dbReference type="InterPro" id="IPR013820">
    <property type="entry name" value="ATP_PRibTrfase_cat"/>
</dbReference>
<protein>
    <recommendedName>
        <fullName evidence="6">ATP phosphoribosyltransferase</fullName>
        <ecNumber evidence="5">2.4.2.17</ecNumber>
    </recommendedName>
</protein>
<evidence type="ECO:0000256" key="8">
    <source>
        <dbReference type="ARBA" id="ARBA00022605"/>
    </source>
</evidence>
<keyword evidence="9 16" id="KW-0328">Glycosyltransferase</keyword>
<comment type="pathway">
    <text evidence="3">Amino-acid biosynthesis; L-histidine biosynthesis; L-histidine from 5-phospho-alpha-D-ribose 1-diphosphate: step 1/9.</text>
</comment>
<dbReference type="GO" id="GO:0000105">
    <property type="term" value="P:L-histidine biosynthetic process"/>
    <property type="evidence" value="ECO:0007669"/>
    <property type="project" value="UniProtKB-KW"/>
</dbReference>
<dbReference type="FunFam" id="3.40.190.10:FF:000123">
    <property type="entry name" value="HIS1p ATP phosphoribosyltransferase"/>
    <property type="match status" value="1"/>
</dbReference>
<dbReference type="GO" id="GO:0005737">
    <property type="term" value="C:cytoplasm"/>
    <property type="evidence" value="ECO:0007669"/>
    <property type="project" value="UniProtKB-SubCell"/>
</dbReference>
<dbReference type="Gene3D" id="3.30.70.120">
    <property type="match status" value="1"/>
</dbReference>
<evidence type="ECO:0000259" key="15">
    <source>
        <dbReference type="Pfam" id="PF08029"/>
    </source>
</evidence>
<keyword evidence="12" id="KW-0067">ATP-binding</keyword>
<dbReference type="SUPFAM" id="SSF53850">
    <property type="entry name" value="Periplasmic binding protein-like II"/>
    <property type="match status" value="1"/>
</dbReference>
<dbReference type="GO" id="GO:0000287">
    <property type="term" value="F:magnesium ion binding"/>
    <property type="evidence" value="ECO:0007669"/>
    <property type="project" value="InterPro"/>
</dbReference>